<name>A0A2P6PVS0_ROSCH</name>
<evidence type="ECO:0000313" key="2">
    <source>
        <dbReference type="EMBL" id="PRQ26033.1"/>
    </source>
</evidence>
<evidence type="ECO:0000313" key="3">
    <source>
        <dbReference type="Proteomes" id="UP000238479"/>
    </source>
</evidence>
<feature type="transmembrane region" description="Helical" evidence="1">
    <location>
        <begin position="12"/>
        <end position="34"/>
    </location>
</feature>
<evidence type="ECO:0000256" key="1">
    <source>
        <dbReference type="SAM" id="Phobius"/>
    </source>
</evidence>
<protein>
    <submittedName>
        <fullName evidence="2">Uncharacterized protein</fullName>
    </submittedName>
</protein>
<sequence length="49" mass="5485">MREGHDFEFYGPLPLSGLMGLVGFGLISNFMVLYRFQGSIAMINTGVWD</sequence>
<dbReference type="AlphaFoldDB" id="A0A2P6PVS0"/>
<dbReference type="Proteomes" id="UP000238479">
    <property type="component" value="Chromosome 6"/>
</dbReference>
<dbReference type="EMBL" id="PDCK01000044">
    <property type="protein sequence ID" value="PRQ26033.1"/>
    <property type="molecule type" value="Genomic_DNA"/>
</dbReference>
<keyword evidence="1" id="KW-0812">Transmembrane</keyword>
<accession>A0A2P6PVS0</accession>
<organism evidence="2 3">
    <name type="scientific">Rosa chinensis</name>
    <name type="common">China rose</name>
    <dbReference type="NCBI Taxonomy" id="74649"/>
    <lineage>
        <taxon>Eukaryota</taxon>
        <taxon>Viridiplantae</taxon>
        <taxon>Streptophyta</taxon>
        <taxon>Embryophyta</taxon>
        <taxon>Tracheophyta</taxon>
        <taxon>Spermatophyta</taxon>
        <taxon>Magnoliopsida</taxon>
        <taxon>eudicotyledons</taxon>
        <taxon>Gunneridae</taxon>
        <taxon>Pentapetalae</taxon>
        <taxon>rosids</taxon>
        <taxon>fabids</taxon>
        <taxon>Rosales</taxon>
        <taxon>Rosaceae</taxon>
        <taxon>Rosoideae</taxon>
        <taxon>Rosoideae incertae sedis</taxon>
        <taxon>Rosa</taxon>
    </lineage>
</organism>
<keyword evidence="1" id="KW-1133">Transmembrane helix</keyword>
<proteinExistence type="predicted"/>
<gene>
    <name evidence="2" type="ORF">RchiOBHm_Chr6g0290171</name>
</gene>
<keyword evidence="1" id="KW-0472">Membrane</keyword>
<comment type="caution">
    <text evidence="2">The sequence shown here is derived from an EMBL/GenBank/DDBJ whole genome shotgun (WGS) entry which is preliminary data.</text>
</comment>
<keyword evidence="3" id="KW-1185">Reference proteome</keyword>
<dbReference type="Gramene" id="PRQ26033">
    <property type="protein sequence ID" value="PRQ26033"/>
    <property type="gene ID" value="RchiOBHm_Chr6g0290171"/>
</dbReference>
<reference evidence="2 3" key="1">
    <citation type="journal article" date="2018" name="Nat. Genet.">
        <title>The Rosa genome provides new insights in the design of modern roses.</title>
        <authorList>
            <person name="Bendahmane M."/>
        </authorList>
    </citation>
    <scope>NUCLEOTIDE SEQUENCE [LARGE SCALE GENOMIC DNA]</scope>
    <source>
        <strain evidence="3">cv. Old Blush</strain>
    </source>
</reference>